<dbReference type="OrthoDB" id="429813at2759"/>
<dbReference type="OMA" id="FANCDED"/>
<dbReference type="PANTHER" id="PTHR11011:SF45">
    <property type="entry name" value="FATTY ACYL-COA REDUCTASE CG8306-RELATED"/>
    <property type="match status" value="1"/>
</dbReference>
<keyword evidence="4" id="KW-1185">Reference proteome</keyword>
<evidence type="ECO:0000256" key="1">
    <source>
        <dbReference type="RuleBase" id="RU363097"/>
    </source>
</evidence>
<dbReference type="Gene3D" id="3.40.50.720">
    <property type="entry name" value="NAD(P)-binding Rossmann-like Domain"/>
    <property type="match status" value="1"/>
</dbReference>
<keyword evidence="1" id="KW-0560">Oxidoreductase</keyword>
<comment type="catalytic activity">
    <reaction evidence="1">
        <text>a long-chain fatty acyl-CoA + 2 NADPH + 2 H(+) = a long-chain primary fatty alcohol + 2 NADP(+) + CoA</text>
        <dbReference type="Rhea" id="RHEA:52716"/>
        <dbReference type="ChEBI" id="CHEBI:15378"/>
        <dbReference type="ChEBI" id="CHEBI:57287"/>
        <dbReference type="ChEBI" id="CHEBI:57783"/>
        <dbReference type="ChEBI" id="CHEBI:58349"/>
        <dbReference type="ChEBI" id="CHEBI:77396"/>
        <dbReference type="ChEBI" id="CHEBI:83139"/>
        <dbReference type="EC" id="1.2.1.84"/>
    </reaction>
</comment>
<protein>
    <recommendedName>
        <fullName evidence="1">Fatty acyl-CoA reductase</fullName>
        <ecNumber evidence="1">1.2.1.84</ecNumber>
    </recommendedName>
</protein>
<dbReference type="InParanoid" id="A0A0V0Q8J6"/>
<organism evidence="3 4">
    <name type="scientific">Pseudocohnilembus persalinus</name>
    <name type="common">Ciliate</name>
    <dbReference type="NCBI Taxonomy" id="266149"/>
    <lineage>
        <taxon>Eukaryota</taxon>
        <taxon>Sar</taxon>
        <taxon>Alveolata</taxon>
        <taxon>Ciliophora</taxon>
        <taxon>Intramacronucleata</taxon>
        <taxon>Oligohymenophorea</taxon>
        <taxon>Scuticociliatia</taxon>
        <taxon>Philasterida</taxon>
        <taxon>Pseudocohnilembidae</taxon>
        <taxon>Pseudocohnilembus</taxon>
    </lineage>
</organism>
<dbReference type="Pfam" id="PF07993">
    <property type="entry name" value="NAD_binding_4"/>
    <property type="match status" value="1"/>
</dbReference>
<evidence type="ECO:0000313" key="4">
    <source>
        <dbReference type="Proteomes" id="UP000054937"/>
    </source>
</evidence>
<dbReference type="GO" id="GO:0035336">
    <property type="term" value="P:long-chain fatty-acyl-CoA metabolic process"/>
    <property type="evidence" value="ECO:0007669"/>
    <property type="project" value="TreeGrafter"/>
</dbReference>
<accession>A0A0V0Q8J6</accession>
<evidence type="ECO:0000259" key="2">
    <source>
        <dbReference type="Pfam" id="PF07993"/>
    </source>
</evidence>
<dbReference type="InterPro" id="IPR013120">
    <property type="entry name" value="FAR_NAD-bd"/>
</dbReference>
<name>A0A0V0Q8J6_PSEPJ</name>
<dbReference type="InterPro" id="IPR036291">
    <property type="entry name" value="NAD(P)-bd_dom_sf"/>
</dbReference>
<dbReference type="EC" id="1.2.1.84" evidence="1"/>
<dbReference type="SUPFAM" id="SSF51735">
    <property type="entry name" value="NAD(P)-binding Rossmann-fold domains"/>
    <property type="match status" value="1"/>
</dbReference>
<gene>
    <name evidence="3" type="ORF">PPERSA_02387</name>
</gene>
<dbReference type="GO" id="GO:0080019">
    <property type="term" value="F:alcohol-forming very long-chain fatty acyl-CoA reductase activity"/>
    <property type="evidence" value="ECO:0007669"/>
    <property type="project" value="InterPro"/>
</dbReference>
<dbReference type="EMBL" id="LDAU01000239">
    <property type="protein sequence ID" value="KRW98579.1"/>
    <property type="molecule type" value="Genomic_DNA"/>
</dbReference>
<dbReference type="Proteomes" id="UP000054937">
    <property type="component" value="Unassembled WGS sequence"/>
</dbReference>
<feature type="domain" description="Thioester reductase (TE)" evidence="2">
    <location>
        <begin position="16"/>
        <end position="271"/>
    </location>
</feature>
<comment type="function">
    <text evidence="1">Catalyzes the reduction of fatty acyl-CoA to fatty alcohols.</text>
</comment>
<keyword evidence="1" id="KW-0443">Lipid metabolism</keyword>
<comment type="similarity">
    <text evidence="1">Belongs to the fatty acyl-CoA reductase family.</text>
</comment>
<comment type="caution">
    <text evidence="3">The sequence shown here is derived from an EMBL/GenBank/DDBJ whole genome shotgun (WGS) entry which is preliminary data.</text>
</comment>
<dbReference type="InterPro" id="IPR026055">
    <property type="entry name" value="FAR"/>
</dbReference>
<proteinExistence type="inferred from homology"/>
<dbReference type="GO" id="GO:0102965">
    <property type="term" value="F:alcohol-forming long-chain fatty acyl-CoA reductase activity"/>
    <property type="evidence" value="ECO:0007669"/>
    <property type="project" value="UniProtKB-EC"/>
</dbReference>
<sequence length="276" mass="31147">MNPSIKNYYDDKTVLLTGTTGFVGKVILEKTLRSLNNVKQVILFMRPKKGISAYDRFLQTTLISPLFDPLKEQLGQNFEEFIAQKIKVIEGDLLADNLGMKSEDRQYIIENCNIIVNCAASIDFNALLIDSINTNIKGSLRMFNLAKECKQLDNFVHVSTAYVNSDKTGFIEERIYDVQYDPHELLSQISKIPASKLEAQTPAIIGKFPNTYTFTKSLVERILKKEKPENFSLTIVRPSIVGSTCKEPFKGWVENLAASTAVFAFAEKTTVQKNQK</sequence>
<dbReference type="PANTHER" id="PTHR11011">
    <property type="entry name" value="MALE STERILITY PROTEIN 2-RELATED"/>
    <property type="match status" value="1"/>
</dbReference>
<dbReference type="CDD" id="cd05236">
    <property type="entry name" value="FAR-N_SDR_e"/>
    <property type="match status" value="1"/>
</dbReference>
<keyword evidence="1" id="KW-0444">Lipid biosynthesis</keyword>
<keyword evidence="1" id="KW-0521">NADP</keyword>
<reference evidence="3 4" key="1">
    <citation type="journal article" date="2015" name="Sci. Rep.">
        <title>Genome of the facultative scuticociliatosis pathogen Pseudocohnilembus persalinus provides insight into its virulence through horizontal gene transfer.</title>
        <authorList>
            <person name="Xiong J."/>
            <person name="Wang G."/>
            <person name="Cheng J."/>
            <person name="Tian M."/>
            <person name="Pan X."/>
            <person name="Warren A."/>
            <person name="Jiang C."/>
            <person name="Yuan D."/>
            <person name="Miao W."/>
        </authorList>
    </citation>
    <scope>NUCLEOTIDE SEQUENCE [LARGE SCALE GENOMIC DNA]</scope>
    <source>
        <strain evidence="3">36N120E</strain>
    </source>
</reference>
<evidence type="ECO:0000313" key="3">
    <source>
        <dbReference type="EMBL" id="KRW98579.1"/>
    </source>
</evidence>
<dbReference type="AlphaFoldDB" id="A0A0V0Q8J6"/>